<dbReference type="InterPro" id="IPR020059">
    <property type="entry name" value="Glu/Gln-tRNA-synth_Ib_codon-bd"/>
</dbReference>
<keyword evidence="3 8" id="KW-0547">Nucleotide-binding</keyword>
<gene>
    <name evidence="12" type="ORF">AAL_04642</name>
</gene>
<keyword evidence="4 8" id="KW-0067">ATP-binding</keyword>
<organism evidence="12 13">
    <name type="scientific">Moelleriella libera RCEF 2490</name>
    <dbReference type="NCBI Taxonomy" id="1081109"/>
    <lineage>
        <taxon>Eukaryota</taxon>
        <taxon>Fungi</taxon>
        <taxon>Dikarya</taxon>
        <taxon>Ascomycota</taxon>
        <taxon>Pezizomycotina</taxon>
        <taxon>Sordariomycetes</taxon>
        <taxon>Hypocreomycetidae</taxon>
        <taxon>Hypocreales</taxon>
        <taxon>Clavicipitaceae</taxon>
        <taxon>Moelleriella</taxon>
    </lineage>
</organism>
<dbReference type="InterPro" id="IPR011035">
    <property type="entry name" value="Ribosomal_bL25/Gln-tRNA_synth"/>
</dbReference>
<dbReference type="PROSITE" id="PS00178">
    <property type="entry name" value="AA_TRNA_LIGASE_I"/>
    <property type="match status" value="1"/>
</dbReference>
<evidence type="ECO:0000256" key="3">
    <source>
        <dbReference type="ARBA" id="ARBA00022741"/>
    </source>
</evidence>
<dbReference type="GO" id="GO:0005524">
    <property type="term" value="F:ATP binding"/>
    <property type="evidence" value="ECO:0007669"/>
    <property type="project" value="UniProtKB-KW"/>
</dbReference>
<dbReference type="Gene3D" id="3.40.50.620">
    <property type="entry name" value="HUPs"/>
    <property type="match status" value="1"/>
</dbReference>
<keyword evidence="13" id="KW-1185">Reference proteome</keyword>
<dbReference type="OrthoDB" id="10250478at2759"/>
<dbReference type="GO" id="GO:0005829">
    <property type="term" value="C:cytosol"/>
    <property type="evidence" value="ECO:0007669"/>
    <property type="project" value="TreeGrafter"/>
</dbReference>
<evidence type="ECO:0000256" key="5">
    <source>
        <dbReference type="ARBA" id="ARBA00022917"/>
    </source>
</evidence>
<sequence>MADPDINPVIKDLGQLQLDKETGEIVSKREFKKRQQKRARKVAVAAARAERSHDTQGSAGASRQPRTNSSSPKADADLMFKQGFLADVYAEVPATEVVTRFPPEPNGHLHLGHAKAMAIDFGFDDTNPDAEDQTYVNSIVESIRWLGFTPHVISYSSDNFDKLYELAEQLIGLGKAYVCHCDEAAVKRQRGGHKGREGPRYRCHHAEQAPALNLDKFRMMRDGKFEPRAAFLRLKQDIVNPNPQMWDLAAYRIPKDQKPHHRTGDKWKIYPTYDFAHCLCDSLEGITHSLCTSEFVPSRESYEWLIQSLGVYEPAQREFGRLHLNGAVMGKRDIAALVESKVVRGWDDPRLYTLVGLRRRGIPPGAVLSFINELGATTSRTFIQTARFEQSVRKYLETTVPRLMLVLDPVRLVVVGEPAAAACFAECCIPFSTKDPDLGGYIQPLTRTIYIDRADFRETASEDYFRLAPGKTVGLFQAPFPVKAVSYTRCDTTGLVTEIRGVFDKEGPKPKSYIHWVPEGSQRVEARVYATLFKSDNPRSTGGGLENDIRPDSETIYPTALVSAGFDEVRKTGPWPKVGGAGGEDKAAPESARFQAVRVGYFAVDRDATTGHVVLNRIVSLKEDGAKAKP</sequence>
<dbReference type="FunFam" id="2.40.240.10:FF:000015">
    <property type="entry name" value="Glutaminyl-tRNA synthetase"/>
    <property type="match status" value="1"/>
</dbReference>
<comment type="similarity">
    <text evidence="8">Belongs to the class-I aminoacyl-tRNA synthetase family.</text>
</comment>
<comment type="caution">
    <text evidence="12">The sequence shown here is derived from an EMBL/GenBank/DDBJ whole genome shotgun (WGS) entry which is preliminary data.</text>
</comment>
<dbReference type="Proteomes" id="UP000078544">
    <property type="component" value="Unassembled WGS sequence"/>
</dbReference>
<dbReference type="EMBL" id="AZGY01000009">
    <property type="protein sequence ID" value="KZZ95411.1"/>
    <property type="molecule type" value="Genomic_DNA"/>
</dbReference>
<dbReference type="InterPro" id="IPR001412">
    <property type="entry name" value="aa-tRNA-synth_I_CS"/>
</dbReference>
<accession>A0A168BKC8</accession>
<evidence type="ECO:0000259" key="10">
    <source>
        <dbReference type="Pfam" id="PF00749"/>
    </source>
</evidence>
<feature type="compositionally biased region" description="Basic residues" evidence="9">
    <location>
        <begin position="30"/>
        <end position="41"/>
    </location>
</feature>
<evidence type="ECO:0000313" key="13">
    <source>
        <dbReference type="Proteomes" id="UP000078544"/>
    </source>
</evidence>
<dbReference type="PANTHER" id="PTHR43097:SF4">
    <property type="entry name" value="GLUTAMINE--TRNA LIGASE"/>
    <property type="match status" value="1"/>
</dbReference>
<evidence type="ECO:0000256" key="9">
    <source>
        <dbReference type="SAM" id="MobiDB-lite"/>
    </source>
</evidence>
<evidence type="ECO:0000256" key="6">
    <source>
        <dbReference type="ARBA" id="ARBA00023146"/>
    </source>
</evidence>
<dbReference type="Pfam" id="PF03950">
    <property type="entry name" value="tRNA-synt_1c_C"/>
    <property type="match status" value="1"/>
</dbReference>
<feature type="domain" description="Glutamyl/glutaminyl-tRNA synthetase class Ib catalytic" evidence="10">
    <location>
        <begin position="96"/>
        <end position="397"/>
    </location>
</feature>
<dbReference type="STRING" id="1081109.A0A168BKC8"/>
<dbReference type="AlphaFoldDB" id="A0A168BKC8"/>
<evidence type="ECO:0000256" key="1">
    <source>
        <dbReference type="ARBA" id="ARBA00012836"/>
    </source>
</evidence>
<evidence type="ECO:0000256" key="7">
    <source>
        <dbReference type="ARBA" id="ARBA00048270"/>
    </source>
</evidence>
<dbReference type="SUPFAM" id="SSF50715">
    <property type="entry name" value="Ribosomal protein L25-like"/>
    <property type="match status" value="1"/>
</dbReference>
<comment type="catalytic activity">
    <reaction evidence="7">
        <text>tRNA(Gln) + L-glutamine + ATP = L-glutaminyl-tRNA(Gln) + AMP + diphosphate</text>
        <dbReference type="Rhea" id="RHEA:20121"/>
        <dbReference type="Rhea" id="RHEA-COMP:9662"/>
        <dbReference type="Rhea" id="RHEA-COMP:9681"/>
        <dbReference type="ChEBI" id="CHEBI:30616"/>
        <dbReference type="ChEBI" id="CHEBI:33019"/>
        <dbReference type="ChEBI" id="CHEBI:58359"/>
        <dbReference type="ChEBI" id="CHEBI:78442"/>
        <dbReference type="ChEBI" id="CHEBI:78521"/>
        <dbReference type="ChEBI" id="CHEBI:456215"/>
        <dbReference type="EC" id="6.1.1.18"/>
    </reaction>
</comment>
<dbReference type="EC" id="6.1.1.18" evidence="1"/>
<reference evidence="12 13" key="1">
    <citation type="journal article" date="2016" name="Genome Biol. Evol.">
        <title>Divergent and convergent evolution of fungal pathogenicity.</title>
        <authorList>
            <person name="Shang Y."/>
            <person name="Xiao G."/>
            <person name="Zheng P."/>
            <person name="Cen K."/>
            <person name="Zhan S."/>
            <person name="Wang C."/>
        </authorList>
    </citation>
    <scope>NUCLEOTIDE SEQUENCE [LARGE SCALE GENOMIC DNA]</scope>
    <source>
        <strain evidence="12 13">RCEF 2490</strain>
    </source>
</reference>
<evidence type="ECO:0000256" key="8">
    <source>
        <dbReference type="RuleBase" id="RU363037"/>
    </source>
</evidence>
<name>A0A168BKC8_9HYPO</name>
<dbReference type="PANTHER" id="PTHR43097">
    <property type="entry name" value="GLUTAMINE-TRNA LIGASE"/>
    <property type="match status" value="1"/>
</dbReference>
<dbReference type="InterPro" id="IPR050132">
    <property type="entry name" value="Gln/Glu-tRNA_Ligase"/>
</dbReference>
<evidence type="ECO:0000313" key="12">
    <source>
        <dbReference type="EMBL" id="KZZ95411.1"/>
    </source>
</evidence>
<dbReference type="InterPro" id="IPR020058">
    <property type="entry name" value="Glu/Gln-tRNA-synth_Ib_cat-dom"/>
</dbReference>
<evidence type="ECO:0000256" key="4">
    <source>
        <dbReference type="ARBA" id="ARBA00022840"/>
    </source>
</evidence>
<keyword evidence="6 8" id="KW-0030">Aminoacyl-tRNA synthetase</keyword>
<dbReference type="FunFam" id="3.40.50.620:FF:000037">
    <property type="entry name" value="Glutamine--tRNA ligase cytoplasmic"/>
    <property type="match status" value="1"/>
</dbReference>
<dbReference type="Gene3D" id="2.40.240.10">
    <property type="entry name" value="Ribosomal Protein L25, Chain P"/>
    <property type="match status" value="2"/>
</dbReference>
<keyword evidence="5 8" id="KW-0648">Protein biosynthesis</keyword>
<dbReference type="GO" id="GO:0004819">
    <property type="term" value="F:glutamine-tRNA ligase activity"/>
    <property type="evidence" value="ECO:0007669"/>
    <property type="project" value="UniProtKB-EC"/>
</dbReference>
<protein>
    <recommendedName>
        <fullName evidence="1">glutamine--tRNA ligase</fullName>
        <ecNumber evidence="1">6.1.1.18</ecNumber>
    </recommendedName>
</protein>
<feature type="region of interest" description="Disordered" evidence="9">
    <location>
        <begin position="29"/>
        <end position="74"/>
    </location>
</feature>
<dbReference type="InterPro" id="IPR014729">
    <property type="entry name" value="Rossmann-like_a/b/a_fold"/>
</dbReference>
<keyword evidence="2 8" id="KW-0436">Ligase</keyword>
<dbReference type="InterPro" id="IPR020056">
    <property type="entry name" value="Rbsml_bL25/Gln-tRNA_synth_N"/>
</dbReference>
<proteinExistence type="inferred from homology"/>
<dbReference type="Pfam" id="PF00749">
    <property type="entry name" value="tRNA-synt_1c"/>
    <property type="match status" value="1"/>
</dbReference>
<evidence type="ECO:0000256" key="2">
    <source>
        <dbReference type="ARBA" id="ARBA00022598"/>
    </source>
</evidence>
<dbReference type="GO" id="GO:0006425">
    <property type="term" value="P:glutaminyl-tRNA aminoacylation"/>
    <property type="evidence" value="ECO:0007669"/>
    <property type="project" value="InterPro"/>
</dbReference>
<dbReference type="InterPro" id="IPR004514">
    <property type="entry name" value="Gln-tRNA-synth"/>
</dbReference>
<evidence type="ECO:0000259" key="11">
    <source>
        <dbReference type="Pfam" id="PF03950"/>
    </source>
</evidence>
<dbReference type="SUPFAM" id="SSF52374">
    <property type="entry name" value="Nucleotidylyl transferase"/>
    <property type="match status" value="1"/>
</dbReference>
<feature type="compositionally biased region" description="Polar residues" evidence="9">
    <location>
        <begin position="55"/>
        <end position="72"/>
    </location>
</feature>
<dbReference type="NCBIfam" id="TIGR00440">
    <property type="entry name" value="glnS"/>
    <property type="match status" value="1"/>
</dbReference>
<feature type="domain" description="Glutamyl/glutaminyl-tRNA synthetase class Ib anti-codon binding" evidence="11">
    <location>
        <begin position="401"/>
        <end position="500"/>
    </location>
</feature>